<keyword evidence="3" id="KW-0813">Transport</keyword>
<dbReference type="SUPFAM" id="SSF48371">
    <property type="entry name" value="ARM repeat"/>
    <property type="match status" value="1"/>
</dbReference>
<dbReference type="GO" id="GO:0031267">
    <property type="term" value="F:small GTPase binding"/>
    <property type="evidence" value="ECO:0007669"/>
    <property type="project" value="InterPro"/>
</dbReference>
<keyword evidence="4" id="KW-0539">Nucleus</keyword>
<dbReference type="PROSITE" id="PS50166">
    <property type="entry name" value="IMPORTIN_B_NT"/>
    <property type="match status" value="1"/>
</dbReference>
<gene>
    <name evidence="7" type="ORF">OAUR00152_LOCUS12807</name>
</gene>
<evidence type="ECO:0000256" key="4">
    <source>
        <dbReference type="ARBA" id="ARBA00023242"/>
    </source>
</evidence>
<evidence type="ECO:0000256" key="1">
    <source>
        <dbReference type="ARBA" id="ARBA00004123"/>
    </source>
</evidence>
<feature type="compositionally biased region" description="Acidic residues" evidence="5">
    <location>
        <begin position="907"/>
        <end position="916"/>
    </location>
</feature>
<evidence type="ECO:0000256" key="2">
    <source>
        <dbReference type="ARBA" id="ARBA00007991"/>
    </source>
</evidence>
<feature type="compositionally biased region" description="Pro residues" evidence="5">
    <location>
        <begin position="439"/>
        <end position="451"/>
    </location>
</feature>
<reference evidence="7" key="1">
    <citation type="submission" date="2021-01" db="EMBL/GenBank/DDBJ databases">
        <authorList>
            <person name="Corre E."/>
            <person name="Pelletier E."/>
            <person name="Niang G."/>
            <person name="Scheremetjew M."/>
            <person name="Finn R."/>
            <person name="Kale V."/>
            <person name="Holt S."/>
            <person name="Cochrane G."/>
            <person name="Meng A."/>
            <person name="Brown T."/>
            <person name="Cohen L."/>
        </authorList>
    </citation>
    <scope>NUCLEOTIDE SEQUENCE</scope>
    <source>
        <strain evidence="7">Isolate 1302-5</strain>
    </source>
</reference>
<evidence type="ECO:0000259" key="6">
    <source>
        <dbReference type="PROSITE" id="PS50166"/>
    </source>
</evidence>
<organism evidence="7">
    <name type="scientific">Odontella aurita</name>
    <dbReference type="NCBI Taxonomy" id="265563"/>
    <lineage>
        <taxon>Eukaryota</taxon>
        <taxon>Sar</taxon>
        <taxon>Stramenopiles</taxon>
        <taxon>Ochrophyta</taxon>
        <taxon>Bacillariophyta</taxon>
        <taxon>Mediophyceae</taxon>
        <taxon>Biddulphiophycidae</taxon>
        <taxon>Eupodiscales</taxon>
        <taxon>Odontellaceae</taxon>
        <taxon>Odontella</taxon>
    </lineage>
</organism>
<protein>
    <recommendedName>
        <fullName evidence="6">Importin N-terminal domain-containing protein</fullName>
    </recommendedName>
</protein>
<feature type="region of interest" description="Disordered" evidence="5">
    <location>
        <begin position="436"/>
        <end position="463"/>
    </location>
</feature>
<comment type="similarity">
    <text evidence="2">Belongs to the importin beta family.</text>
</comment>
<accession>A0A7S4ILR5</accession>
<feature type="compositionally biased region" description="Polar residues" evidence="5">
    <location>
        <begin position="917"/>
        <end position="927"/>
    </location>
</feature>
<dbReference type="GO" id="GO:0006606">
    <property type="term" value="P:protein import into nucleus"/>
    <property type="evidence" value="ECO:0007669"/>
    <property type="project" value="TreeGrafter"/>
</dbReference>
<dbReference type="InterPro" id="IPR016024">
    <property type="entry name" value="ARM-type_fold"/>
</dbReference>
<dbReference type="GO" id="GO:0005829">
    <property type="term" value="C:cytosol"/>
    <property type="evidence" value="ECO:0007669"/>
    <property type="project" value="TreeGrafter"/>
</dbReference>
<proteinExistence type="inferred from homology"/>
<dbReference type="SMART" id="SM00913">
    <property type="entry name" value="IBN_N"/>
    <property type="match status" value="1"/>
</dbReference>
<feature type="region of interest" description="Disordered" evidence="5">
    <location>
        <begin position="509"/>
        <end position="528"/>
    </location>
</feature>
<dbReference type="AlphaFoldDB" id="A0A7S4ILR5"/>
<feature type="region of interest" description="Disordered" evidence="5">
    <location>
        <begin position="892"/>
        <end position="933"/>
    </location>
</feature>
<dbReference type="PANTHER" id="PTHR10997">
    <property type="entry name" value="IMPORTIN-7, 8, 11"/>
    <property type="match status" value="1"/>
</dbReference>
<feature type="region of interest" description="Disordered" evidence="5">
    <location>
        <begin position="93"/>
        <end position="133"/>
    </location>
</feature>
<dbReference type="Gene3D" id="1.25.10.10">
    <property type="entry name" value="Leucine-rich Repeat Variant"/>
    <property type="match status" value="2"/>
</dbReference>
<dbReference type="InterPro" id="IPR011989">
    <property type="entry name" value="ARM-like"/>
</dbReference>
<dbReference type="Pfam" id="PF25758">
    <property type="entry name" value="TPR_IPO11"/>
    <property type="match status" value="1"/>
</dbReference>
<name>A0A7S4ILR5_9STRA</name>
<feature type="domain" description="Importin N-terminal" evidence="6">
    <location>
        <begin position="40"/>
        <end position="144"/>
    </location>
</feature>
<evidence type="ECO:0000256" key="5">
    <source>
        <dbReference type="SAM" id="MobiDB-lite"/>
    </source>
</evidence>
<dbReference type="InterPro" id="IPR001494">
    <property type="entry name" value="Importin-beta_N"/>
</dbReference>
<dbReference type="EMBL" id="HBKQ01018865">
    <property type="protein sequence ID" value="CAE2233275.1"/>
    <property type="molecule type" value="Transcribed_RNA"/>
</dbReference>
<dbReference type="GO" id="GO:0005635">
    <property type="term" value="C:nuclear envelope"/>
    <property type="evidence" value="ECO:0007669"/>
    <property type="project" value="TreeGrafter"/>
</dbReference>
<sequence>MNQRQSSVSPVPAPPPADAASVLTALQSCSHPDPSLRVPAEELIKSWEGSEEAGYFSSLLTAIGDVSGVPCHLRLLAAILAKNAVPAIWGRSRSDEEVDGGGGDSNGSAAVAEDSVDPDTARRSAQRTAERSAARSSLPRLLLSEPDDRIALHLRLATANAALFDYPSRWPTLLSDLASVSESLERAPAIRVRCAKAVRDVLCALRHRKLIVKDGGPGGVRTLLALRRMAAGMAEERRRTQEAVVPAFGPLGARTWERARNFMTGGPGWEIDGALCGTYLKACGELLPMVASHGGASDDVGAFLGPAGLFLRETKSFFAAVPPDVAAAAAAGTWTCLADKAHRAALNCCTAAIECCPTLFAPHFPLCLRTAADAILELDRSTLGQIPVKRLAAQARFVRAALYCQQYDPNAPKGGFGGVGMGMFPPEMMVMLGQGGRIVPPPQALSPPPPNGAGGEKKPGDPAVAGAKEAVGALLGPELRPRLVEALVTKYLRLTLAELEEWDVDPEGRFQSDEAERTMAASGSEPEMPRHCGGIVLTAMMAREREGVGDALLALASTYQRAPPEDADGMLNREACYHALEICRGGLSPEKFSFADWWRGELLALLGARLTTEGHPAPMRAMQARAVKAVHAFGRKIPEEDFGAAFQSVAALLGAPDLVTSLVAARCLHSLALLFLNSKVDGAEGRMTAVRENSVPALGNAFALANRVSSDECLKASLTLVSGLVEANGTSMGHCLPAVAEQLPPLWERAGDSVPVHSCLIAVLNHLVMKLGYPAAENAQVQGVLFPLLDYCTDVTVPHRAETLLEDGLKLWLVVMVTSRLETMGQSLRRMLPRLEAVLRSGMEAHLSLQVLQFYSILLGPGVVESVGDVVRGLLVQCMSCIHNDYTGDERRRSAGAVVTSDSGERENEEMTDDNDQQQPPGQSATGESPGAGGTLKDAVGALSFMEALLQLSPPVGYAVCTPALSEAVRTMLRKPLPLPLVEALYGALGRLLWNRPAALDEMLGDDPDRPKKVASLVRTWLRLLLRPVFLAALDRTVATTVFMERKGAALSLCAVVCHSAETAASLGSDVAKFTEALKRNEDESNPDVEALVEAACGTSRKLVGDGPLGDAARRSVDMLKGDPLLTTSLHEALDNVRRAVEQAGASSMPS</sequence>
<evidence type="ECO:0000313" key="7">
    <source>
        <dbReference type="EMBL" id="CAE2233275.1"/>
    </source>
</evidence>
<dbReference type="PROSITE" id="PS51257">
    <property type="entry name" value="PROKAR_LIPOPROTEIN"/>
    <property type="match status" value="1"/>
</dbReference>
<comment type="subcellular location">
    <subcellularLocation>
        <location evidence="1">Nucleus</location>
    </subcellularLocation>
</comment>
<evidence type="ECO:0000256" key="3">
    <source>
        <dbReference type="ARBA" id="ARBA00022448"/>
    </source>
</evidence>
<dbReference type="InterPro" id="IPR058669">
    <property type="entry name" value="TPR_IPO7/11-like"/>
</dbReference>
<dbReference type="PANTHER" id="PTHR10997:SF7">
    <property type="entry name" value="IMPORTIN-11"/>
    <property type="match status" value="1"/>
</dbReference>